<gene>
    <name evidence="1" type="ORF">GS597_11565</name>
</gene>
<name>A0A8K2A028_9CYAN</name>
<keyword evidence="2" id="KW-1185">Reference proteome</keyword>
<dbReference type="AlphaFoldDB" id="A0A8K2A028"/>
<evidence type="ECO:0000313" key="2">
    <source>
        <dbReference type="Proteomes" id="UP000607397"/>
    </source>
</evidence>
<evidence type="ECO:0000313" key="1">
    <source>
        <dbReference type="EMBL" id="NCJ07133.1"/>
    </source>
</evidence>
<dbReference type="Proteomes" id="UP000607397">
    <property type="component" value="Unassembled WGS sequence"/>
</dbReference>
<organism evidence="1 2">
    <name type="scientific">Petrachloros mirabilis ULC683</name>
    <dbReference type="NCBI Taxonomy" id="2781853"/>
    <lineage>
        <taxon>Bacteria</taxon>
        <taxon>Bacillati</taxon>
        <taxon>Cyanobacteriota</taxon>
        <taxon>Cyanophyceae</taxon>
        <taxon>Synechococcales</taxon>
        <taxon>Petrachlorosaceae</taxon>
        <taxon>Petrachloros</taxon>
        <taxon>Petrachloros mirabilis</taxon>
    </lineage>
</organism>
<sequence>MSDLQRFVNFCRNIQPQSQEDIRHFFEGVIYFPYDNELLLQSFLHLNVTDYFPFCKDLLLFEKSPNGSNTDKGKCDFVYLTRDEKIALIETKFIDTEKTGTTNRTKRNHHRNKVFEQAITLKQKFSDQWNISTDLIKCCVFTTEDLAYRNESTDVDSKHILIKQLRQWQQEAKIALSGQGHGLG</sequence>
<accession>A0A8K2A028</accession>
<proteinExistence type="predicted"/>
<reference evidence="1" key="1">
    <citation type="submission" date="2019-12" db="EMBL/GenBank/DDBJ databases">
        <title>High-Quality draft genome sequences of three cyanobacteria isolated from the limestone walls of the Old Cathedral of Coimbra.</title>
        <authorList>
            <person name="Tiago I."/>
            <person name="Soares F."/>
            <person name="Portugal A."/>
        </authorList>
    </citation>
    <scope>NUCLEOTIDE SEQUENCE [LARGE SCALE GENOMIC DNA]</scope>
    <source>
        <strain evidence="1">C</strain>
    </source>
</reference>
<protein>
    <submittedName>
        <fullName evidence="1">Uncharacterized protein</fullName>
    </submittedName>
</protein>
<dbReference type="RefSeq" id="WP_161825608.1">
    <property type="nucleotide sequence ID" value="NZ_WVIC01000021.1"/>
</dbReference>
<comment type="caution">
    <text evidence="1">The sequence shown here is derived from an EMBL/GenBank/DDBJ whole genome shotgun (WGS) entry which is preliminary data.</text>
</comment>
<dbReference type="EMBL" id="WVIC01000021">
    <property type="protein sequence ID" value="NCJ07133.1"/>
    <property type="molecule type" value="Genomic_DNA"/>
</dbReference>